<reference evidence="3" key="1">
    <citation type="submission" date="2020-03" db="EMBL/GenBank/DDBJ databases">
        <title>Genome assembly of Azotobacter chroococcum W5.</title>
        <authorList>
            <person name="Kannepalli A."/>
        </authorList>
    </citation>
    <scope>NUCLEOTIDE SEQUENCE</scope>
    <source>
        <strain evidence="3">W5</strain>
    </source>
</reference>
<feature type="region of interest" description="Disordered" evidence="1">
    <location>
        <begin position="165"/>
        <end position="190"/>
    </location>
</feature>
<feature type="chain" id="PRO_5041351733" evidence="2">
    <location>
        <begin position="29"/>
        <end position="253"/>
    </location>
</feature>
<protein>
    <submittedName>
        <fullName evidence="3">Tetratricopeptide repeat protein</fullName>
    </submittedName>
</protein>
<gene>
    <name evidence="3" type="ORF">HA520_21395</name>
</gene>
<evidence type="ECO:0000313" key="4">
    <source>
        <dbReference type="Proteomes" id="UP000736384"/>
    </source>
</evidence>
<dbReference type="SUPFAM" id="SSF48452">
    <property type="entry name" value="TPR-like"/>
    <property type="match status" value="1"/>
</dbReference>
<dbReference type="EMBL" id="JAAPAP010000028">
    <property type="protein sequence ID" value="NHN79798.1"/>
    <property type="molecule type" value="Genomic_DNA"/>
</dbReference>
<dbReference type="RefSeq" id="WP_165894169.1">
    <property type="nucleotide sequence ID" value="NZ_JAAPAP010000028.1"/>
</dbReference>
<evidence type="ECO:0000313" key="3">
    <source>
        <dbReference type="EMBL" id="NHN79798.1"/>
    </source>
</evidence>
<dbReference type="Gene3D" id="1.25.40.10">
    <property type="entry name" value="Tetratricopeptide repeat domain"/>
    <property type="match status" value="1"/>
</dbReference>
<dbReference type="Proteomes" id="UP000736384">
    <property type="component" value="Unassembled WGS sequence"/>
</dbReference>
<name>A0AA43ZA68_9GAMM</name>
<evidence type="ECO:0000256" key="1">
    <source>
        <dbReference type="SAM" id="MobiDB-lite"/>
    </source>
</evidence>
<feature type="signal peptide" evidence="2">
    <location>
        <begin position="1"/>
        <end position="28"/>
    </location>
</feature>
<comment type="caution">
    <text evidence="3">The sequence shown here is derived from an EMBL/GenBank/DDBJ whole genome shotgun (WGS) entry which is preliminary data.</text>
</comment>
<dbReference type="InterPro" id="IPR011990">
    <property type="entry name" value="TPR-like_helical_dom_sf"/>
</dbReference>
<sequence length="253" mass="27340">MLKTPFRTSGLWPALLLWTLGTALPAGAAQENQAVIALLKSAIEEFSAGRPEQAASALERGLRIEPNNAILWHYLGQTRLHQGHYQEAGSLAAKSNTLIGDNDALRARNIWLIAAARQAAAGQNRTPSAIDDGQAALQQRLDEETERRRQAEAEIAALRERLEQAQCTTASQAPMPSGTPGQSRPERAPADMQDAALGLAHEQNAPSVPTSHWPPVGKCRIWFPDRPPGQQPPPGDCRTLKRQLPAGAWLVGS</sequence>
<accession>A0AA43ZA68</accession>
<dbReference type="Pfam" id="PF13431">
    <property type="entry name" value="TPR_17"/>
    <property type="match status" value="1"/>
</dbReference>
<keyword evidence="2" id="KW-0732">Signal</keyword>
<feature type="compositionally biased region" description="Polar residues" evidence="1">
    <location>
        <begin position="166"/>
        <end position="182"/>
    </location>
</feature>
<organism evidence="3 4">
    <name type="scientific">Azotobacter chroococcum</name>
    <dbReference type="NCBI Taxonomy" id="353"/>
    <lineage>
        <taxon>Bacteria</taxon>
        <taxon>Pseudomonadati</taxon>
        <taxon>Pseudomonadota</taxon>
        <taxon>Gammaproteobacteria</taxon>
        <taxon>Pseudomonadales</taxon>
        <taxon>Pseudomonadaceae</taxon>
        <taxon>Azotobacter</taxon>
    </lineage>
</organism>
<evidence type="ECO:0000256" key="2">
    <source>
        <dbReference type="SAM" id="SignalP"/>
    </source>
</evidence>
<proteinExistence type="predicted"/>
<dbReference type="AlphaFoldDB" id="A0AA43ZA68"/>